<reference evidence="2" key="1">
    <citation type="submission" date="2022-07" db="EMBL/GenBank/DDBJ databases">
        <title>Genome Sequence of Xylaria arbuscula.</title>
        <authorList>
            <person name="Buettner E."/>
        </authorList>
    </citation>
    <scope>NUCLEOTIDE SEQUENCE</scope>
    <source>
        <strain evidence="2">VT107</strain>
    </source>
</reference>
<dbReference type="Proteomes" id="UP001148614">
    <property type="component" value="Unassembled WGS sequence"/>
</dbReference>
<dbReference type="AlphaFoldDB" id="A0A9W8NIE1"/>
<sequence length="67" mass="6919">MQFSFTTLLGALAMATIAEAQAACVYIESLGGACNGYYPLQCQVQESPYPGTGPVTKCCVQGTSCSS</sequence>
<keyword evidence="1" id="KW-0732">Signal</keyword>
<organism evidence="2 3">
    <name type="scientific">Xylaria arbuscula</name>
    <dbReference type="NCBI Taxonomy" id="114810"/>
    <lineage>
        <taxon>Eukaryota</taxon>
        <taxon>Fungi</taxon>
        <taxon>Dikarya</taxon>
        <taxon>Ascomycota</taxon>
        <taxon>Pezizomycotina</taxon>
        <taxon>Sordariomycetes</taxon>
        <taxon>Xylariomycetidae</taxon>
        <taxon>Xylariales</taxon>
        <taxon>Xylariaceae</taxon>
        <taxon>Xylaria</taxon>
    </lineage>
</organism>
<evidence type="ECO:0000313" key="2">
    <source>
        <dbReference type="EMBL" id="KAJ3577394.1"/>
    </source>
</evidence>
<accession>A0A9W8NIE1</accession>
<proteinExistence type="predicted"/>
<dbReference type="EMBL" id="JANPWZ010000378">
    <property type="protein sequence ID" value="KAJ3577394.1"/>
    <property type="molecule type" value="Genomic_DNA"/>
</dbReference>
<keyword evidence="3" id="KW-1185">Reference proteome</keyword>
<evidence type="ECO:0000256" key="1">
    <source>
        <dbReference type="SAM" id="SignalP"/>
    </source>
</evidence>
<name>A0A9W8NIE1_9PEZI</name>
<evidence type="ECO:0000313" key="3">
    <source>
        <dbReference type="Proteomes" id="UP001148614"/>
    </source>
</evidence>
<gene>
    <name evidence="2" type="ORF">NPX13_g3179</name>
</gene>
<feature type="chain" id="PRO_5040824087" evidence="1">
    <location>
        <begin position="23"/>
        <end position="67"/>
    </location>
</feature>
<comment type="caution">
    <text evidence="2">The sequence shown here is derived from an EMBL/GenBank/DDBJ whole genome shotgun (WGS) entry which is preliminary data.</text>
</comment>
<feature type="signal peptide" evidence="1">
    <location>
        <begin position="1"/>
        <end position="22"/>
    </location>
</feature>
<protein>
    <submittedName>
        <fullName evidence="2">Uncharacterized protein</fullName>
    </submittedName>
</protein>